<dbReference type="EMBL" id="JACHLK010000001">
    <property type="protein sequence ID" value="MBB6557457.1"/>
    <property type="molecule type" value="Genomic_DNA"/>
</dbReference>
<comment type="caution">
    <text evidence="2">The sequence shown here is derived from an EMBL/GenBank/DDBJ whole genome shotgun (WGS) entry which is preliminary data.</text>
</comment>
<name>A0A7X0P8W3_9BURK</name>
<gene>
    <name evidence="2" type="ORF">HNP48_000121</name>
</gene>
<accession>A0A7X0P8W3</accession>
<sequence length="77" mass="8410">MAPCRAAMKNPPAGGLVKKKPAGRRAKGSEEDSEETLAENQTQNSGEAWLRHHQTPQPAAYPLLTLINGCRPFRRAT</sequence>
<feature type="compositionally biased region" description="Basic residues" evidence="1">
    <location>
        <begin position="17"/>
        <end position="26"/>
    </location>
</feature>
<evidence type="ECO:0000256" key="1">
    <source>
        <dbReference type="SAM" id="MobiDB-lite"/>
    </source>
</evidence>
<keyword evidence="3" id="KW-1185">Reference proteome</keyword>
<evidence type="ECO:0000313" key="3">
    <source>
        <dbReference type="Proteomes" id="UP000575083"/>
    </source>
</evidence>
<protein>
    <submittedName>
        <fullName evidence="2">Uncharacterized protein</fullName>
    </submittedName>
</protein>
<organism evidence="2 3">
    <name type="scientific">Acidovorax soli</name>
    <dbReference type="NCBI Taxonomy" id="592050"/>
    <lineage>
        <taxon>Bacteria</taxon>
        <taxon>Pseudomonadati</taxon>
        <taxon>Pseudomonadota</taxon>
        <taxon>Betaproteobacteria</taxon>
        <taxon>Burkholderiales</taxon>
        <taxon>Comamonadaceae</taxon>
        <taxon>Acidovorax</taxon>
    </lineage>
</organism>
<dbReference type="AlphaFoldDB" id="A0A7X0P8W3"/>
<proteinExistence type="predicted"/>
<evidence type="ECO:0000313" key="2">
    <source>
        <dbReference type="EMBL" id="MBB6557457.1"/>
    </source>
</evidence>
<reference evidence="2 3" key="1">
    <citation type="submission" date="2020-08" db="EMBL/GenBank/DDBJ databases">
        <title>Functional genomics of gut bacteria from endangered species of beetles.</title>
        <authorList>
            <person name="Carlos-Shanley C."/>
        </authorList>
    </citation>
    <scope>NUCLEOTIDE SEQUENCE [LARGE SCALE GENOMIC DNA]</scope>
    <source>
        <strain evidence="2 3">S00198</strain>
    </source>
</reference>
<dbReference type="Proteomes" id="UP000575083">
    <property type="component" value="Unassembled WGS sequence"/>
</dbReference>
<feature type="region of interest" description="Disordered" evidence="1">
    <location>
        <begin position="1"/>
        <end position="47"/>
    </location>
</feature>